<keyword evidence="4" id="KW-0460">Magnesium</keyword>
<organism evidence="8 9">
    <name type="scientific">Glutinoglossum americanum</name>
    <dbReference type="NCBI Taxonomy" id="1670608"/>
    <lineage>
        <taxon>Eukaryota</taxon>
        <taxon>Fungi</taxon>
        <taxon>Dikarya</taxon>
        <taxon>Ascomycota</taxon>
        <taxon>Pezizomycotina</taxon>
        <taxon>Geoglossomycetes</taxon>
        <taxon>Geoglossales</taxon>
        <taxon>Geoglossaceae</taxon>
        <taxon>Glutinoglossum</taxon>
    </lineage>
</organism>
<evidence type="ECO:0000256" key="2">
    <source>
        <dbReference type="ARBA" id="ARBA00012388"/>
    </source>
</evidence>
<keyword evidence="3" id="KW-0479">Metal-binding</keyword>
<keyword evidence="9" id="KW-1185">Reference proteome</keyword>
<dbReference type="SUPFAM" id="SSF81301">
    <property type="entry name" value="Nucleotidyltransferase"/>
    <property type="match status" value="1"/>
</dbReference>
<accession>A0A9P8IEG9</accession>
<feature type="region of interest" description="Disordered" evidence="5">
    <location>
        <begin position="1"/>
        <end position="238"/>
    </location>
</feature>
<evidence type="ECO:0000313" key="9">
    <source>
        <dbReference type="Proteomes" id="UP000698800"/>
    </source>
</evidence>
<comment type="caution">
    <text evidence="8">The sequence shown here is derived from an EMBL/GenBank/DDBJ whole genome shotgun (WGS) entry which is preliminary data.</text>
</comment>
<dbReference type="GO" id="GO:0031123">
    <property type="term" value="P:RNA 3'-end processing"/>
    <property type="evidence" value="ECO:0007669"/>
    <property type="project" value="TreeGrafter"/>
</dbReference>
<dbReference type="GO" id="GO:1990817">
    <property type="term" value="F:poly(A) RNA polymerase activity"/>
    <property type="evidence" value="ECO:0007669"/>
    <property type="project" value="UniProtKB-EC"/>
</dbReference>
<dbReference type="Gene3D" id="1.10.1410.10">
    <property type="match status" value="1"/>
</dbReference>
<feature type="compositionally biased region" description="Acidic residues" evidence="5">
    <location>
        <begin position="148"/>
        <end position="161"/>
    </location>
</feature>
<dbReference type="Gene3D" id="3.30.460.10">
    <property type="entry name" value="Beta Polymerase, domain 2"/>
    <property type="match status" value="1"/>
</dbReference>
<dbReference type="GO" id="GO:0003729">
    <property type="term" value="F:mRNA binding"/>
    <property type="evidence" value="ECO:0007669"/>
    <property type="project" value="TreeGrafter"/>
</dbReference>
<dbReference type="Proteomes" id="UP000698800">
    <property type="component" value="Unassembled WGS sequence"/>
</dbReference>
<protein>
    <recommendedName>
        <fullName evidence="2">polynucleotide adenylyltransferase</fullName>
        <ecNumber evidence="2">2.7.7.19</ecNumber>
    </recommendedName>
</protein>
<dbReference type="InterPro" id="IPR002058">
    <property type="entry name" value="PAP_assoc"/>
</dbReference>
<evidence type="ECO:0000313" key="8">
    <source>
        <dbReference type="EMBL" id="KAH0542823.1"/>
    </source>
</evidence>
<feature type="compositionally biased region" description="Basic and acidic residues" evidence="5">
    <location>
        <begin position="822"/>
        <end position="833"/>
    </location>
</feature>
<dbReference type="PANTHER" id="PTHR23092:SF15">
    <property type="entry name" value="INACTIVE NON-CANONICAL POLY(A) RNA POLYMERASE PROTEIN TRF4-2-RELATED"/>
    <property type="match status" value="1"/>
</dbReference>
<evidence type="ECO:0000259" key="6">
    <source>
        <dbReference type="Pfam" id="PF03828"/>
    </source>
</evidence>
<dbReference type="AlphaFoldDB" id="A0A9P8IEG9"/>
<dbReference type="PANTHER" id="PTHR23092">
    <property type="entry name" value="POLY(A) RNA POLYMERASE"/>
    <property type="match status" value="1"/>
</dbReference>
<feature type="domain" description="Poly(A) RNA polymerase mitochondrial-like central palm" evidence="7">
    <location>
        <begin position="454"/>
        <end position="593"/>
    </location>
</feature>
<dbReference type="GO" id="GO:0031499">
    <property type="term" value="C:TRAMP complex"/>
    <property type="evidence" value="ECO:0007669"/>
    <property type="project" value="TreeGrafter"/>
</dbReference>
<dbReference type="SUPFAM" id="SSF81631">
    <property type="entry name" value="PAP/OAS1 substrate-binding domain"/>
    <property type="match status" value="1"/>
</dbReference>
<dbReference type="GO" id="GO:0010605">
    <property type="term" value="P:negative regulation of macromolecule metabolic process"/>
    <property type="evidence" value="ECO:0007669"/>
    <property type="project" value="UniProtKB-ARBA"/>
</dbReference>
<dbReference type="EC" id="2.7.7.19" evidence="2"/>
<feature type="domain" description="PAP-associated" evidence="6">
    <location>
        <begin position="654"/>
        <end position="714"/>
    </location>
</feature>
<dbReference type="CDD" id="cd05402">
    <property type="entry name" value="NT_PAP_TUTase"/>
    <property type="match status" value="1"/>
</dbReference>
<dbReference type="Pfam" id="PF03828">
    <property type="entry name" value="PAP_assoc"/>
    <property type="match status" value="1"/>
</dbReference>
<feature type="region of interest" description="Disordered" evidence="5">
    <location>
        <begin position="271"/>
        <end position="416"/>
    </location>
</feature>
<feature type="region of interest" description="Disordered" evidence="5">
    <location>
        <begin position="885"/>
        <end position="904"/>
    </location>
</feature>
<dbReference type="GO" id="GO:0046872">
    <property type="term" value="F:metal ion binding"/>
    <property type="evidence" value="ECO:0007669"/>
    <property type="project" value="UniProtKB-KW"/>
</dbReference>
<dbReference type="Pfam" id="PF22600">
    <property type="entry name" value="MTPAP-like_central"/>
    <property type="match status" value="1"/>
</dbReference>
<feature type="compositionally biased region" description="Basic and acidic residues" evidence="5">
    <location>
        <begin position="303"/>
        <end position="315"/>
    </location>
</feature>
<dbReference type="InterPro" id="IPR043519">
    <property type="entry name" value="NT_sf"/>
</dbReference>
<name>A0A9P8IEG9_9PEZI</name>
<feature type="region of interest" description="Disordered" evidence="5">
    <location>
        <begin position="780"/>
        <end position="850"/>
    </location>
</feature>
<gene>
    <name evidence="8" type="ORF">FGG08_002777</name>
</gene>
<proteinExistence type="inferred from homology"/>
<dbReference type="OrthoDB" id="273917at2759"/>
<reference evidence="8" key="1">
    <citation type="submission" date="2021-03" db="EMBL/GenBank/DDBJ databases">
        <title>Comparative genomics and phylogenomic investigation of the class Geoglossomycetes provide insights into ecological specialization and systematics.</title>
        <authorList>
            <person name="Melie T."/>
            <person name="Pirro S."/>
            <person name="Miller A.N."/>
            <person name="Quandt A."/>
        </authorList>
    </citation>
    <scope>NUCLEOTIDE SEQUENCE</scope>
    <source>
        <strain evidence="8">GBOQ0MN5Z8</strain>
    </source>
</reference>
<sequence>MSGYWARGSGPPPPPPGQPPPLPAPPPNFVFSAGTPQISAVYPAGDHRTQFTFRNGDNTTPTFPTHGQMPHQQVPPSPRSYRANGQPRRDRRKTREEKRDFRGRGGYFRGRVRGAHERPLMMTRREVTPERFPGMGEGRDGKFIALDDVSDSDEQDMEFDSLSDRELSADQQADQQAKTEEPEETEQMASIANEPSRKKHVRPANGVQNADNASLPKWSNPDPYTVLPPTEEVQRKKKDVVKLIRKARLLPKKEETSNSIIDNDDFISFNFDDEEKQESDVESSHSRSGGEAVVGAPTGPRSNRVERFSHRDHFQQQHMRPGAPGLATKTLTSSSLPPPPLTGVSNHLLPPRPIPPAQLSEDQSIPPKSGKSSIREVPIDVWPPPDTSAALGNRKRTHDDRIKDESSRDFYRGGGNSALPDGTIVPKWAPRSGSNPTPWCQIDHSRTENFGFWLHKEICDFYEYIRPQNFEQAVRTELVEELRAAVRTKWPDSDILSFGSFAAGLYLPDSDMDLVMVSNSYIREGYPRLHTKNHLHDFRHFIAERDISVIGSTDVVAKAKVPLVKYVDRRTGLKVDVSFENDSGLHAVQTFHSWKATFPAMPIIVSVIKHFLAMRGLNEVFTGGLGGFSVTCLVVSLLQNMPQYASGAFTAEHHLGEVLMEFLDLYGNLLNLNKTAIRVDRPGYIEKRTMLNAPYQSAERQNRLCIIDPHNPDNDLTGGSKNIHTIRRCFSWAYDALQRRMATLRKLDFESRKGQSLLGEIFAGDYGNFDDQRERLGAVFTRSDNRPPTLGLQSTNPAPENGSKGKGPPPRTKQPSLKRKTKGDGTTESDKTEHGKKRSKKKVISLRDRASDFKRQFPEIEGIPSELSKKQRKQMLNHWKSKKAAMEAMEEGQGIEGRKEKAKDKVKTHTALDWDELKAKALSTAGEIVLTPRIDHFRKKLPITHRAGAAKPLAGATRSDPIEVD</sequence>
<comment type="similarity">
    <text evidence="1">Belongs to the DNA polymerase type-B-like family.</text>
</comment>
<feature type="compositionally biased region" description="Basic and acidic residues" evidence="5">
    <location>
        <begin position="93"/>
        <end position="103"/>
    </location>
</feature>
<dbReference type="EMBL" id="JAGHQL010000045">
    <property type="protein sequence ID" value="KAH0542823.1"/>
    <property type="molecule type" value="Genomic_DNA"/>
</dbReference>
<evidence type="ECO:0000256" key="5">
    <source>
        <dbReference type="SAM" id="MobiDB-lite"/>
    </source>
</evidence>
<evidence type="ECO:0000256" key="1">
    <source>
        <dbReference type="ARBA" id="ARBA00008593"/>
    </source>
</evidence>
<dbReference type="GO" id="GO:0043634">
    <property type="term" value="P:polyadenylation-dependent ncRNA catabolic process"/>
    <property type="evidence" value="ECO:0007669"/>
    <property type="project" value="TreeGrafter"/>
</dbReference>
<dbReference type="InterPro" id="IPR054708">
    <property type="entry name" value="MTPAP-like_central"/>
</dbReference>
<feature type="compositionally biased region" description="Basic residues" evidence="5">
    <location>
        <begin position="834"/>
        <end position="844"/>
    </location>
</feature>
<feature type="compositionally biased region" description="Basic and acidic residues" evidence="5">
    <location>
        <begin position="397"/>
        <end position="411"/>
    </location>
</feature>
<feature type="compositionally biased region" description="Basic and acidic residues" evidence="5">
    <location>
        <begin position="114"/>
        <end position="129"/>
    </location>
</feature>
<evidence type="ECO:0000259" key="7">
    <source>
        <dbReference type="Pfam" id="PF22600"/>
    </source>
</evidence>
<feature type="compositionally biased region" description="Polar residues" evidence="5">
    <location>
        <begin position="50"/>
        <end position="65"/>
    </location>
</feature>
<feature type="compositionally biased region" description="Pro residues" evidence="5">
    <location>
        <begin position="10"/>
        <end position="28"/>
    </location>
</feature>
<evidence type="ECO:0000256" key="4">
    <source>
        <dbReference type="ARBA" id="ARBA00022842"/>
    </source>
</evidence>
<evidence type="ECO:0000256" key="3">
    <source>
        <dbReference type="ARBA" id="ARBA00022723"/>
    </source>
</evidence>
<dbReference type="GO" id="GO:0005730">
    <property type="term" value="C:nucleolus"/>
    <property type="evidence" value="ECO:0007669"/>
    <property type="project" value="TreeGrafter"/>
</dbReference>
<dbReference type="InterPro" id="IPR045862">
    <property type="entry name" value="Trf4-like"/>
</dbReference>